<feature type="transmembrane region" description="Helical" evidence="2">
    <location>
        <begin position="431"/>
        <end position="450"/>
    </location>
</feature>
<proteinExistence type="predicted"/>
<feature type="compositionally biased region" description="Low complexity" evidence="1">
    <location>
        <begin position="1"/>
        <end position="18"/>
    </location>
</feature>
<feature type="region of interest" description="Disordered" evidence="1">
    <location>
        <begin position="110"/>
        <end position="154"/>
    </location>
</feature>
<feature type="region of interest" description="Disordered" evidence="1">
    <location>
        <begin position="1"/>
        <end position="23"/>
    </location>
</feature>
<protein>
    <submittedName>
        <fullName evidence="3">Molecular chaperones (DnaJ family)</fullName>
    </submittedName>
</protein>
<keyword evidence="2" id="KW-1133">Transmembrane helix</keyword>
<name>A0AB33VA93_RALSU</name>
<dbReference type="AlphaFoldDB" id="A0AB33VA93"/>
<feature type="transmembrane region" description="Helical" evidence="2">
    <location>
        <begin position="352"/>
        <end position="373"/>
    </location>
</feature>
<feature type="transmembrane region" description="Helical" evidence="2">
    <location>
        <begin position="565"/>
        <end position="587"/>
    </location>
</feature>
<feature type="transmembrane region" description="Helical" evidence="2">
    <location>
        <begin position="540"/>
        <end position="559"/>
    </location>
</feature>
<keyword evidence="2" id="KW-0812">Transmembrane</keyword>
<sequence>MGRRPSASARCAPPSSACWTRSSPVPCSIDGPRMTAPLQGPWAVLAIAPTQDARQIKRAYAARLKVVRPDEDAAGFQALREAYEWALAQCEAAPARPVVYLEVAPVAPLPSPQAEAESQTEAEQQAEAEQPAENGEEEAAAKPVPDYSPHRSHAPHIVYRHTPPAAQEVPPSVRGAELWRAFRAALPPQDGDDVSDDSAARIEAQLREALRHPDLVNFEARDAFEQAALHVCASERAVGALRLACDSAFGWTRAPMPLRPHERQRWLAATDQAAGDRQYQDVQRLARHSPAVRHMLVSGPPKISLLRFFVPSYLADVRRFLAQLQAKWPQVLQYRLDGASLRAWGEAAHRGWPTFSGLIGMLALGAFGALLFWSNGKRLDVPEWYRGLDPTVAGSMTAVIALLPLVLRMMYPLWPQAALQRWQTRFGDRPCVALTWYGLRTAMPILAFFAAALPPWYADAVTVALVLTALTPAILLLLSERGRVLTVFPLAGLFYGALLWEAFKPFYDYGFLVLLMAGTVFFGLQDILHRVYRRDWQHTRARLILLASGAAVVPAQLLLARDLPVLAAVFGWAWFLAGCAAVDMFGLALARSKAFGMTYIWLIAMGLLLVYARLAAHGLAGPDSPIAGILALQTVVAVLAMLALAGTGWKAGMARLRTARQRV</sequence>
<dbReference type="Proteomes" id="UP000005933">
    <property type="component" value="Unassembled WGS sequence"/>
</dbReference>
<reference evidence="3 4" key="1">
    <citation type="journal article" date="2006" name="Mol. Plant Microbe Interact.">
        <title>Identification of open reading frames unique to a select agent: Ralstonia solanacearum race 3 biovar 2.</title>
        <authorList>
            <person name="Gabriel D.W."/>
            <person name="Allen C."/>
            <person name="Schell M."/>
            <person name="Denny T.P."/>
            <person name="Greenberg J.T."/>
            <person name="Duan Y.P."/>
            <person name="Flores-Cruz Z."/>
            <person name="Huang Q."/>
            <person name="Clifford J.M."/>
            <person name="Presting G."/>
            <person name="Gonzalez E.T."/>
            <person name="Reddy J."/>
            <person name="Elphinstone J."/>
            <person name="Swanson J."/>
            <person name="Yao J."/>
            <person name="Mulholland V."/>
            <person name="Liu L."/>
            <person name="Farmerie W."/>
            <person name="Patnaikuni M."/>
            <person name="Balogh B."/>
            <person name="Norman D."/>
            <person name="Alvarez A."/>
            <person name="Castillo J.A."/>
            <person name="Jones J."/>
            <person name="Saddler G."/>
            <person name="Walunas T."/>
            <person name="Zhukov A."/>
            <person name="Mikhailova N."/>
        </authorList>
    </citation>
    <scope>NUCLEOTIDE SEQUENCE [LARGE SCALE GENOMIC DNA]</scope>
    <source>
        <strain evidence="3 4">UW551</strain>
    </source>
</reference>
<dbReference type="InterPro" id="IPR036869">
    <property type="entry name" value="J_dom_sf"/>
</dbReference>
<evidence type="ECO:0000313" key="3">
    <source>
        <dbReference type="EMBL" id="EAP70850.1"/>
    </source>
</evidence>
<feature type="transmembrane region" description="Helical" evidence="2">
    <location>
        <begin position="509"/>
        <end position="528"/>
    </location>
</feature>
<evidence type="ECO:0000313" key="4">
    <source>
        <dbReference type="Proteomes" id="UP000005933"/>
    </source>
</evidence>
<comment type="caution">
    <text evidence="3">The sequence shown here is derived from an EMBL/GenBank/DDBJ whole genome shotgun (WGS) entry which is preliminary data.</text>
</comment>
<keyword evidence="2" id="KW-0472">Membrane</keyword>
<feature type="transmembrane region" description="Helical" evidence="2">
    <location>
        <begin position="393"/>
        <end position="411"/>
    </location>
</feature>
<dbReference type="SUPFAM" id="SSF46565">
    <property type="entry name" value="Chaperone J-domain"/>
    <property type="match status" value="1"/>
</dbReference>
<feature type="transmembrane region" description="Helical" evidence="2">
    <location>
        <begin position="456"/>
        <end position="478"/>
    </location>
</feature>
<accession>A0AB33VA93</accession>
<evidence type="ECO:0000256" key="2">
    <source>
        <dbReference type="SAM" id="Phobius"/>
    </source>
</evidence>
<feature type="transmembrane region" description="Helical" evidence="2">
    <location>
        <begin position="485"/>
        <end position="503"/>
    </location>
</feature>
<organism evidence="3 4">
    <name type="scientific">Ralstonia solanacearum (strain UW551)</name>
    <dbReference type="NCBI Taxonomy" id="342110"/>
    <lineage>
        <taxon>Bacteria</taxon>
        <taxon>Pseudomonadati</taxon>
        <taxon>Pseudomonadota</taxon>
        <taxon>Betaproteobacteria</taxon>
        <taxon>Burkholderiales</taxon>
        <taxon>Burkholderiaceae</taxon>
        <taxon>Ralstonia</taxon>
        <taxon>Ralstonia solanacearum species complex</taxon>
    </lineage>
</organism>
<feature type="transmembrane region" description="Helical" evidence="2">
    <location>
        <begin position="626"/>
        <end position="647"/>
    </location>
</feature>
<dbReference type="EMBL" id="AAKL01000079">
    <property type="protein sequence ID" value="EAP70850.1"/>
    <property type="molecule type" value="Genomic_DNA"/>
</dbReference>
<gene>
    <name evidence="3" type="ORF">RRSL_00564</name>
</gene>
<feature type="transmembrane region" description="Helical" evidence="2">
    <location>
        <begin position="599"/>
        <end position="620"/>
    </location>
</feature>
<evidence type="ECO:0000256" key="1">
    <source>
        <dbReference type="SAM" id="MobiDB-lite"/>
    </source>
</evidence>